<name>A0AAP2Z3M9_9EURY</name>
<dbReference type="AlphaFoldDB" id="A0AAP2Z3M9"/>
<dbReference type="RefSeq" id="WP_338005702.1">
    <property type="nucleotide sequence ID" value="NZ_JAOPKA010000019.1"/>
</dbReference>
<comment type="caution">
    <text evidence="3">The sequence shown here is derived from an EMBL/GenBank/DDBJ whole genome shotgun (WGS) entry which is preliminary data.</text>
</comment>
<keyword evidence="5" id="KW-1185">Reference proteome</keyword>
<feature type="region of interest" description="Disordered" evidence="1">
    <location>
        <begin position="1"/>
        <end position="74"/>
    </location>
</feature>
<reference evidence="3 5" key="1">
    <citation type="submission" date="2022-09" db="EMBL/GenBank/DDBJ databases">
        <title>Enrichment on poylsaccharides allowed isolation of novel metabolic and taxonomic groups of Haloarchaea.</title>
        <authorList>
            <person name="Sorokin D.Y."/>
            <person name="Elcheninov A.G."/>
            <person name="Khizhniak T.V."/>
            <person name="Kolganova T.V."/>
            <person name="Kublanov I.V."/>
        </authorList>
    </citation>
    <scope>NUCLEOTIDE SEQUENCE</scope>
    <source>
        <strain evidence="4 5">AArc-m2/3/4</strain>
        <strain evidence="3">AArc-xg1-1</strain>
    </source>
</reference>
<keyword evidence="2" id="KW-1133">Transmembrane helix</keyword>
<evidence type="ECO:0000256" key="1">
    <source>
        <dbReference type="SAM" id="MobiDB-lite"/>
    </source>
</evidence>
<feature type="compositionally biased region" description="Polar residues" evidence="1">
    <location>
        <begin position="43"/>
        <end position="55"/>
    </location>
</feature>
<protein>
    <submittedName>
        <fullName evidence="3">Uncharacterized protein</fullName>
    </submittedName>
</protein>
<evidence type="ECO:0000313" key="4">
    <source>
        <dbReference type="EMBL" id="MCU4974391.1"/>
    </source>
</evidence>
<organism evidence="3 6">
    <name type="scientific">Natronoglomus mannanivorans</name>
    <dbReference type="NCBI Taxonomy" id="2979990"/>
    <lineage>
        <taxon>Archaea</taxon>
        <taxon>Methanobacteriati</taxon>
        <taxon>Methanobacteriota</taxon>
        <taxon>Stenosarchaea group</taxon>
        <taxon>Halobacteria</taxon>
        <taxon>Halobacteriales</taxon>
        <taxon>Natrialbaceae</taxon>
        <taxon>Natronoglomus</taxon>
    </lineage>
</organism>
<dbReference type="Proteomes" id="UP001321018">
    <property type="component" value="Unassembled WGS sequence"/>
</dbReference>
<dbReference type="EMBL" id="JAOPKB010000011">
    <property type="protein sequence ID" value="MCU4974391.1"/>
    <property type="molecule type" value="Genomic_DNA"/>
</dbReference>
<feature type="compositionally biased region" description="Basic and acidic residues" evidence="1">
    <location>
        <begin position="59"/>
        <end position="74"/>
    </location>
</feature>
<feature type="transmembrane region" description="Helical" evidence="2">
    <location>
        <begin position="235"/>
        <end position="256"/>
    </location>
</feature>
<proteinExistence type="predicted"/>
<feature type="transmembrane region" description="Helical" evidence="2">
    <location>
        <begin position="262"/>
        <end position="288"/>
    </location>
</feature>
<dbReference type="Proteomes" id="UP001320972">
    <property type="component" value="Unassembled WGS sequence"/>
</dbReference>
<dbReference type="EMBL" id="JAOPKA010000019">
    <property type="protein sequence ID" value="MCU4743890.1"/>
    <property type="molecule type" value="Genomic_DNA"/>
</dbReference>
<keyword evidence="2" id="KW-0472">Membrane</keyword>
<evidence type="ECO:0000313" key="5">
    <source>
        <dbReference type="Proteomes" id="UP001320972"/>
    </source>
</evidence>
<keyword evidence="2" id="KW-0812">Transmembrane</keyword>
<evidence type="ECO:0000313" key="6">
    <source>
        <dbReference type="Proteomes" id="UP001321018"/>
    </source>
</evidence>
<accession>A0AAP2Z3M9</accession>
<evidence type="ECO:0000256" key="2">
    <source>
        <dbReference type="SAM" id="Phobius"/>
    </source>
</evidence>
<sequence>MDDDHRVDDDGEVEIDIERGDDRDGDGDEDEGRSSESGTDSTATHSDGYTPSYTPTRPHGRDQDHDSDHSHDQRRDYDDLLEAETTHERQLEDELGRIDLLTTPEGYVEGRVTDLTSIDETTVRLEVTLPHDVCVDFTLEKPIPWSEEFLLARIVEDVGYDASSIGYLLGETVYLTRTDIGPEADEDDGDWLTASLPPLIRDVLGREEDPSPQWRLVDPLERPAPTPEGLSEGTIATLAAGAVLVGVVVAVLGAVVGATGGLAVPIAALAYAVPGLVLVLIGLFVAFVRALDGGG</sequence>
<evidence type="ECO:0000313" key="3">
    <source>
        <dbReference type="EMBL" id="MCU4743890.1"/>
    </source>
</evidence>
<gene>
    <name evidence="4" type="ORF">OB955_16835</name>
    <name evidence="3" type="ORF">OB960_21125</name>
</gene>